<dbReference type="InterPro" id="IPR011054">
    <property type="entry name" value="Rudment_hybrid_motif"/>
</dbReference>
<dbReference type="FunFam" id="2.40.50.100:FF:000003">
    <property type="entry name" value="Acetyl-CoA carboxylase biotin carboxyl carrier protein"/>
    <property type="match status" value="1"/>
</dbReference>
<comment type="pathway">
    <text evidence="7">Amino-acid degradation; L-leucine degradation.</text>
</comment>
<comment type="subunit">
    <text evidence="10">The biotin-dependent acyl-CoA carboxylase complex is composed of AccA1, which contains the biotin carboxylase (BC) and biotin carboxyl carrier protein (BCCP) domains, and AccD1, which contains the carboxyl transferase (CT) domain. The AccA1/AccD1 complex forms a dodecamer.</text>
</comment>
<dbReference type="Pfam" id="PF00364">
    <property type="entry name" value="Biotin_lipoyl"/>
    <property type="match status" value="1"/>
</dbReference>
<gene>
    <name evidence="16" type="ORF">G1H19_07345</name>
</gene>
<protein>
    <recommendedName>
        <fullName evidence="11">Biotin-dependent 3-methylcrotonyl-coenzyme A carboxylase alpha1 subunit</fullName>
        <ecNumber evidence="2">6.3.4.14</ecNumber>
    </recommendedName>
</protein>
<evidence type="ECO:0000256" key="5">
    <source>
        <dbReference type="ARBA" id="ARBA00022840"/>
    </source>
</evidence>
<dbReference type="InterPro" id="IPR048429">
    <property type="entry name" value="MCC_alpha_BT"/>
</dbReference>
<dbReference type="SUPFAM" id="SSF51246">
    <property type="entry name" value="Rudiment single hybrid motif"/>
    <property type="match status" value="1"/>
</dbReference>
<dbReference type="InterPro" id="IPR011053">
    <property type="entry name" value="Single_hybrid_motif"/>
</dbReference>
<dbReference type="PANTHER" id="PTHR18866">
    <property type="entry name" value="CARBOXYLASE:PYRUVATE/ACETYL-COA/PROPIONYL-COA CARBOXYLASE"/>
    <property type="match status" value="1"/>
</dbReference>
<dbReference type="SMART" id="SM00878">
    <property type="entry name" value="Biotin_carb_C"/>
    <property type="match status" value="1"/>
</dbReference>
<dbReference type="PROSITE" id="PS50979">
    <property type="entry name" value="BC"/>
    <property type="match status" value="1"/>
</dbReference>
<comment type="function">
    <text evidence="9">Component of a biotin-dependent acyl-CoA carboxylase complex. This subunit catalyzes the ATP-dependent carboxylation of the biotin carried by the biotin carboxyl carrier (BCC) domain, resulting in the formation of carboxyl biotin. When associated with the beta1 subunit AccD1, is involved in branched amino-acid catabolism with methylcrotonyl coenzyme A as the substrate.</text>
</comment>
<dbReference type="Proteomes" id="UP000470470">
    <property type="component" value="Unassembled WGS sequence"/>
</dbReference>
<dbReference type="Gene3D" id="3.30.470.20">
    <property type="entry name" value="ATP-grasp fold, B domain"/>
    <property type="match status" value="1"/>
</dbReference>
<dbReference type="PROSITE" id="PS00866">
    <property type="entry name" value="CPSASE_1"/>
    <property type="match status" value="1"/>
</dbReference>
<keyword evidence="4 12" id="KW-0547">Nucleotide-binding</keyword>
<dbReference type="InterPro" id="IPR016185">
    <property type="entry name" value="PreATP-grasp_dom_sf"/>
</dbReference>
<proteinExistence type="predicted"/>
<dbReference type="PROSITE" id="PS50975">
    <property type="entry name" value="ATP_GRASP"/>
    <property type="match status" value="1"/>
</dbReference>
<comment type="cofactor">
    <cofactor evidence="1">
        <name>biotin</name>
        <dbReference type="ChEBI" id="CHEBI:57586"/>
    </cofactor>
</comment>
<dbReference type="InterPro" id="IPR001882">
    <property type="entry name" value="Biotin_BS"/>
</dbReference>
<sequence>MFETVLVANRGEIAVRVIRTLRQLGIRSVAVYSEADAGALHTRVADVAVPIGPAPAVQSYLSVERVVEAARRTGAQAVHPGYGFLSENVELARALEAAGIVFIGPPVAAIEAMGDKIRAKQTVSAAGVPVVPGRTEPGMDDAAVAAAAVEAGFPVLLKPSAGGGGKGMRVVRSADALAEEIAGARREARSSFGDDTLLVERYIGNSRHIEIQVLADTHGTVLHLGERECSLQRRHQKVVEEAPSPLLTPLRRASMGRAAVEAARSVGYTGAGTVEFIVDADDPDAFYFLEMNTRLQVEHPVTECITGLDLVEQQLRVAAGEPLRIDQSDVVLDGHAMEARLYAEDPARGFLPQTGTVLGLHEATGPGVRVDSSLAVGSVVGPDYDPMLAKVVAWGPDRATARARLVGALGRTSVLGVPTNAAFLRALLADADVVAGRMDTGLIERRGELLTGTSGPPPPHVFAAAALALLLDQEPPGTGGVRAGSGGRAEVVDPWDVPGGWRLGAPAWMRRLLQAGGSDVVPVRTRGRAGDAEVAVGGGDPQRARAHRVGDELVVTLDGVSSRYRTVRDAATVWLSVEGHSVAVHERQPLTAAAAAGGGDGTVSAPMPGTVTVVRASVGDQVSAGTPLLVVEAMKMEHVLTAPIDGTVTELAVTAGHQVRLDERLAVVTPTGAASEQGE</sequence>
<dbReference type="Pfam" id="PF02786">
    <property type="entry name" value="CPSase_L_D2"/>
    <property type="match status" value="1"/>
</dbReference>
<evidence type="ECO:0000259" key="15">
    <source>
        <dbReference type="PROSITE" id="PS50979"/>
    </source>
</evidence>
<evidence type="ECO:0000256" key="8">
    <source>
        <dbReference type="ARBA" id="ARBA00048501"/>
    </source>
</evidence>
<dbReference type="Pfam" id="PF00289">
    <property type="entry name" value="Biotin_carb_N"/>
    <property type="match status" value="1"/>
</dbReference>
<dbReference type="SUPFAM" id="SSF56059">
    <property type="entry name" value="Glutathione synthetase ATP-binding domain-like"/>
    <property type="match status" value="1"/>
</dbReference>
<dbReference type="Pfam" id="PF02785">
    <property type="entry name" value="Biotin_carb_C"/>
    <property type="match status" value="1"/>
</dbReference>
<dbReference type="InterPro" id="IPR011764">
    <property type="entry name" value="Biotin_carboxylation_dom"/>
</dbReference>
<comment type="catalytic activity">
    <reaction evidence="8">
        <text>N(6)-biotinyl-L-lysyl-[protein] + hydrogencarbonate + ATP = N(6)-carboxybiotinyl-L-lysyl-[protein] + ADP + phosphate + H(+)</text>
        <dbReference type="Rhea" id="RHEA:13501"/>
        <dbReference type="Rhea" id="RHEA-COMP:10505"/>
        <dbReference type="Rhea" id="RHEA-COMP:10506"/>
        <dbReference type="ChEBI" id="CHEBI:15378"/>
        <dbReference type="ChEBI" id="CHEBI:17544"/>
        <dbReference type="ChEBI" id="CHEBI:30616"/>
        <dbReference type="ChEBI" id="CHEBI:43474"/>
        <dbReference type="ChEBI" id="CHEBI:83144"/>
        <dbReference type="ChEBI" id="CHEBI:83145"/>
        <dbReference type="ChEBI" id="CHEBI:456216"/>
        <dbReference type="EC" id="6.3.4.14"/>
    </reaction>
    <physiologicalReaction direction="left-to-right" evidence="8">
        <dbReference type="Rhea" id="RHEA:13502"/>
    </physiologicalReaction>
</comment>
<dbReference type="InterPro" id="IPR005479">
    <property type="entry name" value="CPAse_ATP-bd"/>
</dbReference>
<feature type="domain" description="ATP-grasp" evidence="14">
    <location>
        <begin position="120"/>
        <end position="319"/>
    </location>
</feature>
<dbReference type="PROSITE" id="PS00867">
    <property type="entry name" value="CPSASE_2"/>
    <property type="match status" value="1"/>
</dbReference>
<evidence type="ECO:0000256" key="2">
    <source>
        <dbReference type="ARBA" id="ARBA00013263"/>
    </source>
</evidence>
<evidence type="ECO:0000259" key="13">
    <source>
        <dbReference type="PROSITE" id="PS50968"/>
    </source>
</evidence>
<dbReference type="InterPro" id="IPR011761">
    <property type="entry name" value="ATP-grasp"/>
</dbReference>
<evidence type="ECO:0000256" key="10">
    <source>
        <dbReference type="ARBA" id="ARBA00065901"/>
    </source>
</evidence>
<dbReference type="AlphaFoldDB" id="A0A7K3WBG7"/>
<dbReference type="InterPro" id="IPR050856">
    <property type="entry name" value="Biotin_carboxylase_complex"/>
</dbReference>
<dbReference type="Gene3D" id="2.40.50.100">
    <property type="match status" value="1"/>
</dbReference>
<keyword evidence="17" id="KW-1185">Reference proteome</keyword>
<feature type="domain" description="Lipoyl-binding" evidence="13">
    <location>
        <begin position="593"/>
        <end position="669"/>
    </location>
</feature>
<dbReference type="InterPro" id="IPR000089">
    <property type="entry name" value="Biotin_lipoyl"/>
</dbReference>
<dbReference type="FunFam" id="3.30.470.20:FF:000028">
    <property type="entry name" value="Methylcrotonoyl-CoA carboxylase subunit alpha, mitochondrial"/>
    <property type="match status" value="1"/>
</dbReference>
<dbReference type="SUPFAM" id="SSF51230">
    <property type="entry name" value="Single hybrid motif"/>
    <property type="match status" value="1"/>
</dbReference>
<dbReference type="GO" id="GO:0004075">
    <property type="term" value="F:biotin carboxylase activity"/>
    <property type="evidence" value="ECO:0007669"/>
    <property type="project" value="UniProtKB-EC"/>
</dbReference>
<evidence type="ECO:0000256" key="11">
    <source>
        <dbReference type="ARBA" id="ARBA00074050"/>
    </source>
</evidence>
<dbReference type="EMBL" id="JAAGWK010000010">
    <property type="protein sequence ID" value="NEL53815.1"/>
    <property type="molecule type" value="Genomic_DNA"/>
</dbReference>
<dbReference type="SUPFAM" id="SSF52440">
    <property type="entry name" value="PreATP-grasp domain"/>
    <property type="match status" value="1"/>
</dbReference>
<evidence type="ECO:0000256" key="3">
    <source>
        <dbReference type="ARBA" id="ARBA00022598"/>
    </source>
</evidence>
<dbReference type="FunFam" id="3.40.50.20:FF:000010">
    <property type="entry name" value="Propionyl-CoA carboxylase subunit alpha"/>
    <property type="match status" value="1"/>
</dbReference>
<dbReference type="PROSITE" id="PS00188">
    <property type="entry name" value="BIOTIN"/>
    <property type="match status" value="1"/>
</dbReference>
<evidence type="ECO:0000256" key="7">
    <source>
        <dbReference type="ARBA" id="ARBA00046317"/>
    </source>
</evidence>
<accession>A0A7K3WBG7</accession>
<evidence type="ECO:0000313" key="17">
    <source>
        <dbReference type="Proteomes" id="UP000470470"/>
    </source>
</evidence>
<dbReference type="InterPro" id="IPR005482">
    <property type="entry name" value="Biotin_COase_C"/>
</dbReference>
<evidence type="ECO:0000256" key="4">
    <source>
        <dbReference type="ARBA" id="ARBA00022741"/>
    </source>
</evidence>
<comment type="caution">
    <text evidence="16">The sequence shown here is derived from an EMBL/GenBank/DDBJ whole genome shotgun (WGS) entry which is preliminary data.</text>
</comment>
<evidence type="ECO:0000256" key="12">
    <source>
        <dbReference type="PROSITE-ProRule" id="PRU00409"/>
    </source>
</evidence>
<reference evidence="16 17" key="1">
    <citation type="submission" date="2020-02" db="EMBL/GenBank/DDBJ databases">
        <title>The whole genome sequence of CPCC 205119.</title>
        <authorList>
            <person name="Jiang Z."/>
        </authorList>
    </citation>
    <scope>NUCLEOTIDE SEQUENCE [LARGE SCALE GENOMIC DNA]</scope>
    <source>
        <strain evidence="16 17">CPCC 205119</strain>
    </source>
</reference>
<dbReference type="CDD" id="cd06850">
    <property type="entry name" value="biotinyl_domain"/>
    <property type="match status" value="1"/>
</dbReference>
<evidence type="ECO:0000256" key="1">
    <source>
        <dbReference type="ARBA" id="ARBA00001953"/>
    </source>
</evidence>
<dbReference type="GO" id="GO:0046872">
    <property type="term" value="F:metal ion binding"/>
    <property type="evidence" value="ECO:0007669"/>
    <property type="project" value="InterPro"/>
</dbReference>
<dbReference type="InterPro" id="IPR005481">
    <property type="entry name" value="BC-like_N"/>
</dbReference>
<dbReference type="PANTHER" id="PTHR18866:SF33">
    <property type="entry name" value="METHYLCROTONOYL-COA CARBOXYLASE SUBUNIT ALPHA, MITOCHONDRIAL-RELATED"/>
    <property type="match status" value="1"/>
</dbReference>
<evidence type="ECO:0000256" key="6">
    <source>
        <dbReference type="ARBA" id="ARBA00023267"/>
    </source>
</evidence>
<feature type="domain" description="Biotin carboxylation" evidence="15">
    <location>
        <begin position="1"/>
        <end position="448"/>
    </location>
</feature>
<dbReference type="Pfam" id="PF21139">
    <property type="entry name" value="BT_MCC_alpha"/>
    <property type="match status" value="1"/>
</dbReference>
<keyword evidence="3" id="KW-0436">Ligase</keyword>
<evidence type="ECO:0000256" key="9">
    <source>
        <dbReference type="ARBA" id="ARBA00053351"/>
    </source>
</evidence>
<organism evidence="16 17">
    <name type="scientific">Goekera deserti</name>
    <dbReference type="NCBI Taxonomy" id="2497753"/>
    <lineage>
        <taxon>Bacteria</taxon>
        <taxon>Bacillati</taxon>
        <taxon>Actinomycetota</taxon>
        <taxon>Actinomycetes</taxon>
        <taxon>Geodermatophilales</taxon>
        <taxon>Geodermatophilaceae</taxon>
        <taxon>Goekera</taxon>
    </lineage>
</organism>
<keyword evidence="6" id="KW-0092">Biotin</keyword>
<name>A0A7K3WBG7_9ACTN</name>
<dbReference type="GO" id="GO:0005524">
    <property type="term" value="F:ATP binding"/>
    <property type="evidence" value="ECO:0007669"/>
    <property type="project" value="UniProtKB-UniRule"/>
</dbReference>
<dbReference type="EC" id="6.3.4.14" evidence="2"/>
<evidence type="ECO:0000259" key="14">
    <source>
        <dbReference type="PROSITE" id="PS50975"/>
    </source>
</evidence>
<dbReference type="PROSITE" id="PS50968">
    <property type="entry name" value="BIOTINYL_LIPOYL"/>
    <property type="match status" value="1"/>
</dbReference>
<evidence type="ECO:0000313" key="16">
    <source>
        <dbReference type="EMBL" id="NEL53815.1"/>
    </source>
</evidence>
<dbReference type="Gene3D" id="3.30.700.40">
    <property type="match status" value="1"/>
</dbReference>
<keyword evidence="5 12" id="KW-0067">ATP-binding</keyword>